<dbReference type="InterPro" id="IPR011004">
    <property type="entry name" value="Trimer_LpxA-like_sf"/>
</dbReference>
<dbReference type="STRING" id="456327.BJD11_24170"/>
<evidence type="ECO:0000259" key="8">
    <source>
        <dbReference type="SMART" id="SM01266"/>
    </source>
</evidence>
<dbReference type="EMBL" id="AM039952">
    <property type="protein sequence ID" value="CAJ25977.1"/>
    <property type="molecule type" value="Genomic_DNA"/>
</dbReference>
<reference evidence="9 10" key="1">
    <citation type="journal article" date="2005" name="J. Bacteriol.">
        <title>Insights into genome plasticity and pathogenicity of the plant pathogenic Bacterium Xanthomonas campestris pv. vesicatoria revealed by the complete genome sequence.</title>
        <authorList>
            <person name="Thieme F."/>
            <person name="Koebnik R."/>
            <person name="Bekel T."/>
            <person name="Berger C."/>
            <person name="Boch J."/>
            <person name="Buettner D."/>
            <person name="Caldana C."/>
            <person name="Gaigalat L."/>
            <person name="Goesmann A."/>
            <person name="Kay S."/>
            <person name="Kirchner O."/>
            <person name="Lanz C."/>
            <person name="Linke B."/>
            <person name="McHardy A.C."/>
            <person name="Meyer F."/>
            <person name="Mittenhuber G."/>
            <person name="Nies D.H."/>
            <person name="Niesbach-Kloesgen U."/>
            <person name="Patschkowski T."/>
            <person name="Rueckert C."/>
            <person name="Rupp O."/>
            <person name="Schneicker S."/>
            <person name="Schuster S.C."/>
            <person name="Vorhoelter F.J."/>
            <person name="Weber E."/>
            <person name="Puehler A."/>
            <person name="Bonas U."/>
            <person name="Bartels D."/>
            <person name="Kaiser O."/>
        </authorList>
    </citation>
    <scope>NUCLEOTIDE SEQUENCE [LARGE SCALE GENOMIC DNA]</scope>
    <source>
        <strain evidence="9 10">85-10</strain>
    </source>
</reference>
<dbReference type="GO" id="GO:0008374">
    <property type="term" value="F:O-acyltransferase activity"/>
    <property type="evidence" value="ECO:0007669"/>
    <property type="project" value="TreeGrafter"/>
</dbReference>
<proteinExistence type="inferred from homology"/>
<keyword evidence="2" id="KW-0536">Nodulation</keyword>
<organism evidence="10">
    <name type="scientific">Xanthomonas euvesicatoria pv. vesicatoria (strain 85-10)</name>
    <name type="common">Xanthomonas campestris pv. vesicatoria</name>
    <dbReference type="NCBI Taxonomy" id="316273"/>
    <lineage>
        <taxon>Bacteria</taxon>
        <taxon>Pseudomonadati</taxon>
        <taxon>Pseudomonadota</taxon>
        <taxon>Gammaproteobacteria</taxon>
        <taxon>Lysobacterales</taxon>
        <taxon>Lysobacteraceae</taxon>
        <taxon>Xanthomonas</taxon>
    </lineage>
</organism>
<dbReference type="AlphaFoldDB" id="Q3BMN6"/>
<dbReference type="CDD" id="cd03357">
    <property type="entry name" value="LbH_MAT_GAT"/>
    <property type="match status" value="1"/>
</dbReference>
<dbReference type="SMART" id="SM01266">
    <property type="entry name" value="Mac"/>
    <property type="match status" value="1"/>
</dbReference>
<keyword evidence="5" id="KW-0012">Acyltransferase</keyword>
<dbReference type="GO" id="GO:0016407">
    <property type="term" value="F:acetyltransferase activity"/>
    <property type="evidence" value="ECO:0007669"/>
    <property type="project" value="InterPro"/>
</dbReference>
<protein>
    <recommendedName>
        <fullName evidence="7">Nodulation protein L</fullName>
    </recommendedName>
</protein>
<evidence type="ECO:0000313" key="9">
    <source>
        <dbReference type="EMBL" id="CAJ25977.1"/>
    </source>
</evidence>
<sequence length="207" mass="21578">MPPCQQFIAQVPGGMQTEKQKMLAGELYNATDAQLQADQAAAAAWMERYNATGAQPSTQRHALLVERLAEVGAGAVIRPPFHCDYGYNIHLGAGVFLNFNCVILDICQVHIGEGTQVGPAVQFYAADHPRDAAGRASGLEFGRPIRVGRNVWIGGGAIILPGVSIGDDAVIGAGAVVTRDVPAGATAVGNPARVRVPRGAADEAPTD</sequence>
<dbReference type="Pfam" id="PF00132">
    <property type="entry name" value="Hexapep"/>
    <property type="match status" value="1"/>
</dbReference>
<keyword evidence="4" id="KW-0677">Repeat</keyword>
<comment type="function">
    <text evidence="6">Acetyltransferase implicated in the O-acetylation of Nod factors.</text>
</comment>
<dbReference type="InterPro" id="IPR018357">
    <property type="entry name" value="Hexapep_transf_CS"/>
</dbReference>
<dbReference type="PANTHER" id="PTHR23416:SF23">
    <property type="entry name" value="ACETYLTRANSFERASE C18B11.09C-RELATED"/>
    <property type="match status" value="1"/>
</dbReference>
<dbReference type="KEGG" id="xcv:XCV4246"/>
<dbReference type="HOGENOM" id="CLU_051638_3_0_6"/>
<dbReference type="SUPFAM" id="SSF51161">
    <property type="entry name" value="Trimeric LpxA-like enzymes"/>
    <property type="match status" value="1"/>
</dbReference>
<gene>
    <name evidence="9" type="ordered locus">XCV4246</name>
</gene>
<dbReference type="GO" id="GO:0005829">
    <property type="term" value="C:cytosol"/>
    <property type="evidence" value="ECO:0007669"/>
    <property type="project" value="TreeGrafter"/>
</dbReference>
<evidence type="ECO:0000256" key="5">
    <source>
        <dbReference type="ARBA" id="ARBA00023315"/>
    </source>
</evidence>
<evidence type="ECO:0000256" key="4">
    <source>
        <dbReference type="ARBA" id="ARBA00022737"/>
    </source>
</evidence>
<evidence type="ECO:0000256" key="3">
    <source>
        <dbReference type="ARBA" id="ARBA00022679"/>
    </source>
</evidence>
<evidence type="ECO:0000256" key="7">
    <source>
        <dbReference type="ARBA" id="ARBA00067695"/>
    </source>
</evidence>
<dbReference type="Proteomes" id="UP000007069">
    <property type="component" value="Chromosome"/>
</dbReference>
<dbReference type="eggNOG" id="COG0110">
    <property type="taxonomic scope" value="Bacteria"/>
</dbReference>
<dbReference type="InterPro" id="IPR051159">
    <property type="entry name" value="Hexapeptide_acetyltransf"/>
</dbReference>
<evidence type="ECO:0000256" key="6">
    <source>
        <dbReference type="ARBA" id="ARBA00055587"/>
    </source>
</evidence>
<dbReference type="FunFam" id="2.160.10.10:FF:000025">
    <property type="entry name" value="Hexapeptide-repeat containing-acetyltransferase"/>
    <property type="match status" value="1"/>
</dbReference>
<evidence type="ECO:0000256" key="2">
    <source>
        <dbReference type="ARBA" id="ARBA00022458"/>
    </source>
</evidence>
<dbReference type="PANTHER" id="PTHR23416">
    <property type="entry name" value="SIALIC ACID SYNTHASE-RELATED"/>
    <property type="match status" value="1"/>
</dbReference>
<dbReference type="Gene3D" id="2.160.10.10">
    <property type="entry name" value="Hexapeptide repeat proteins"/>
    <property type="match status" value="1"/>
</dbReference>
<evidence type="ECO:0000313" key="10">
    <source>
        <dbReference type="Proteomes" id="UP000007069"/>
    </source>
</evidence>
<dbReference type="PROSITE" id="PS00101">
    <property type="entry name" value="HEXAPEP_TRANSFERASES"/>
    <property type="match status" value="1"/>
</dbReference>
<name>Q3BMN6_XANE5</name>
<accession>Q3BMN6</accession>
<dbReference type="Pfam" id="PF12464">
    <property type="entry name" value="Mac"/>
    <property type="match status" value="1"/>
</dbReference>
<comment type="similarity">
    <text evidence="1">Belongs to the transferase hexapeptide repeat family.</text>
</comment>
<keyword evidence="3 9" id="KW-0808">Transferase</keyword>
<evidence type="ECO:0000256" key="1">
    <source>
        <dbReference type="ARBA" id="ARBA00007274"/>
    </source>
</evidence>
<dbReference type="InterPro" id="IPR001451">
    <property type="entry name" value="Hexapep"/>
</dbReference>
<feature type="domain" description="Maltose/galactoside acetyltransferase" evidence="8">
    <location>
        <begin position="19"/>
        <end position="73"/>
    </location>
</feature>
<dbReference type="InterPro" id="IPR024688">
    <property type="entry name" value="Mac_dom"/>
</dbReference>